<dbReference type="GO" id="GO:0004519">
    <property type="term" value="F:endonuclease activity"/>
    <property type="evidence" value="ECO:0007669"/>
    <property type="project" value="UniProtKB-KW"/>
</dbReference>
<name>A0A5B1BTC1_MYCSI</name>
<dbReference type="RefSeq" id="WP_149652991.1">
    <property type="nucleotide sequence ID" value="NZ_VTZN01000020.1"/>
</dbReference>
<keyword evidence="3" id="KW-0378">Hydrolase</keyword>
<feature type="domain" description="HNH nuclease" evidence="2">
    <location>
        <begin position="329"/>
        <end position="381"/>
    </location>
</feature>
<protein>
    <submittedName>
        <fullName evidence="3">HNH endonuclease</fullName>
    </submittedName>
</protein>
<dbReference type="CDD" id="cd00085">
    <property type="entry name" value="HNHc"/>
    <property type="match status" value="1"/>
</dbReference>
<dbReference type="EMBL" id="VTZN01000020">
    <property type="protein sequence ID" value="KAA1251192.1"/>
    <property type="molecule type" value="Genomic_DNA"/>
</dbReference>
<proteinExistence type="predicted"/>
<sequence length="496" mass="54015">MFERIVAQNEEWFERRYPATTAESAALVDRICAATRAENRATGERLAAIGELDVLRLQASGERESWGTDTWEAVSAEVAAALRISQGLASSYLHYSRALRNRLPKVGAMLLAGDISYATFQTMVYRTDLIDDNDVMALVDAELAVKVSRWPSMTRSRLSAYVDRVVARADRDAVRRRREQQAERELSIWDDGSGLTEVFGRLVSTDAYALDARLDALAATVCDGDPRTRNQRRADAMGALTGGAERLECRCGQPGCAAATTPVPRPVVIHVVADQASLNGSSPNPAAMVDREGLIPAELIAELADSARLRPLVHPADAASEPGYTPSRALADFVRCRDLTCRFPGCDRPALHTDIDHTIPYGDGGATHASNLKCLCRSHHLIKTFWGWRDKQLPDGTVIWTSPSGHTYVTAPGSALLFPSLCAPTGQVPSREPEGGADRCGDRTAMMPIRATTRAQNRAAYVAAERRQNQQARESVAAQQRPEEVPAAADDEPPPF</sequence>
<keyword evidence="4" id="KW-1185">Reference proteome</keyword>
<dbReference type="OrthoDB" id="5242272at2"/>
<dbReference type="InterPro" id="IPR003870">
    <property type="entry name" value="DUF222"/>
</dbReference>
<dbReference type="Pfam" id="PF02720">
    <property type="entry name" value="DUF222"/>
    <property type="match status" value="1"/>
</dbReference>
<evidence type="ECO:0000313" key="4">
    <source>
        <dbReference type="Proteomes" id="UP000324701"/>
    </source>
</evidence>
<dbReference type="Gene3D" id="1.10.30.50">
    <property type="match status" value="1"/>
</dbReference>
<feature type="region of interest" description="Disordered" evidence="1">
    <location>
        <begin position="462"/>
        <end position="496"/>
    </location>
</feature>
<evidence type="ECO:0000259" key="2">
    <source>
        <dbReference type="SMART" id="SM00507"/>
    </source>
</evidence>
<dbReference type="SMART" id="SM00507">
    <property type="entry name" value="HNHc"/>
    <property type="match status" value="1"/>
</dbReference>
<organism evidence="3 4">
    <name type="scientific">Mycobacterium simiae</name>
    <name type="common">Mycobacterium habana</name>
    <dbReference type="NCBI Taxonomy" id="1784"/>
    <lineage>
        <taxon>Bacteria</taxon>
        <taxon>Bacillati</taxon>
        <taxon>Actinomycetota</taxon>
        <taxon>Actinomycetes</taxon>
        <taxon>Mycobacteriales</taxon>
        <taxon>Mycobacteriaceae</taxon>
        <taxon>Mycobacterium</taxon>
        <taxon>Mycobacterium simiae complex</taxon>
    </lineage>
</organism>
<dbReference type="InterPro" id="IPR003615">
    <property type="entry name" value="HNH_nuc"/>
</dbReference>
<dbReference type="Proteomes" id="UP000324701">
    <property type="component" value="Unassembled WGS sequence"/>
</dbReference>
<reference evidence="3 4" key="1">
    <citation type="submission" date="2019-09" db="EMBL/GenBank/DDBJ databases">
        <title>Report of infection by Mycobacterium simiae a patient suffering from pulmonary tuberculosis.</title>
        <authorList>
            <person name="Mohanty P.S."/>
            <person name="Bansal A.K."/>
            <person name="Singh H."/>
            <person name="Sharma S."/>
            <person name="Patil S.A."/>
            <person name="Upadhaya P."/>
            <person name="Singh P.K."/>
            <person name="Kumar D."/>
            <person name="Kumar S."/>
            <person name="Singh R.K."/>
            <person name="Chaudhary B."/>
        </authorList>
    </citation>
    <scope>NUCLEOTIDE SEQUENCE [LARGE SCALE GENOMIC DNA]</scope>
    <source>
        <strain evidence="3 4">JAL-560-SIM</strain>
    </source>
</reference>
<keyword evidence="3" id="KW-0255">Endonuclease</keyword>
<evidence type="ECO:0000313" key="3">
    <source>
        <dbReference type="EMBL" id="KAA1251192.1"/>
    </source>
</evidence>
<dbReference type="AlphaFoldDB" id="A0A5B1BTC1"/>
<keyword evidence="3" id="KW-0540">Nuclease</keyword>
<gene>
    <name evidence="3" type="ORF">F0Q45_05565</name>
</gene>
<comment type="caution">
    <text evidence="3">The sequence shown here is derived from an EMBL/GenBank/DDBJ whole genome shotgun (WGS) entry which is preliminary data.</text>
</comment>
<accession>A0A5B1BTC1</accession>
<evidence type="ECO:0000256" key="1">
    <source>
        <dbReference type="SAM" id="MobiDB-lite"/>
    </source>
</evidence>